<organism evidence="4 5">
    <name type="scientific">Streptomonospora algeriensis</name>
    <dbReference type="NCBI Taxonomy" id="995084"/>
    <lineage>
        <taxon>Bacteria</taxon>
        <taxon>Bacillati</taxon>
        <taxon>Actinomycetota</taxon>
        <taxon>Actinomycetes</taxon>
        <taxon>Streptosporangiales</taxon>
        <taxon>Nocardiopsidaceae</taxon>
        <taxon>Streptomonospora</taxon>
    </lineage>
</organism>
<dbReference type="SMART" id="SM00823">
    <property type="entry name" value="PKS_PP"/>
    <property type="match status" value="1"/>
</dbReference>
<evidence type="ECO:0000259" key="3">
    <source>
        <dbReference type="PROSITE" id="PS50075"/>
    </source>
</evidence>
<keyword evidence="1" id="KW-0596">Phosphopantetheine</keyword>
<dbReference type="EMBL" id="JBHTHR010000041">
    <property type="protein sequence ID" value="MFD0800321.1"/>
    <property type="molecule type" value="Genomic_DNA"/>
</dbReference>
<accession>A0ABW3BAE7</accession>
<evidence type="ECO:0000256" key="2">
    <source>
        <dbReference type="ARBA" id="ARBA00022553"/>
    </source>
</evidence>
<protein>
    <submittedName>
        <fullName evidence="4">Acyl carrier protein</fullName>
    </submittedName>
</protein>
<sequence>MSGFSLEDLKSIMTAAVEVDEDVDLDGDIADTPFDELGYDSLAVMEVAARIQQATGVRIGDEAAENLPTPAEMVAYVHNRLAVAEA</sequence>
<dbReference type="InterPro" id="IPR009081">
    <property type="entry name" value="PP-bd_ACP"/>
</dbReference>
<dbReference type="Pfam" id="PF00550">
    <property type="entry name" value="PP-binding"/>
    <property type="match status" value="1"/>
</dbReference>
<evidence type="ECO:0000313" key="4">
    <source>
        <dbReference type="EMBL" id="MFD0800321.1"/>
    </source>
</evidence>
<name>A0ABW3BAE7_9ACTN</name>
<reference evidence="5" key="1">
    <citation type="journal article" date="2019" name="Int. J. Syst. Evol. Microbiol.">
        <title>The Global Catalogue of Microorganisms (GCM) 10K type strain sequencing project: providing services to taxonomists for standard genome sequencing and annotation.</title>
        <authorList>
            <consortium name="The Broad Institute Genomics Platform"/>
            <consortium name="The Broad Institute Genome Sequencing Center for Infectious Disease"/>
            <person name="Wu L."/>
            <person name="Ma J."/>
        </authorList>
    </citation>
    <scope>NUCLEOTIDE SEQUENCE [LARGE SCALE GENOMIC DNA]</scope>
    <source>
        <strain evidence="5">CCUG 63369</strain>
    </source>
</reference>
<evidence type="ECO:0000256" key="1">
    <source>
        <dbReference type="ARBA" id="ARBA00022450"/>
    </source>
</evidence>
<dbReference type="InterPro" id="IPR020806">
    <property type="entry name" value="PKS_PP-bd"/>
</dbReference>
<comment type="caution">
    <text evidence="4">The sequence shown here is derived from an EMBL/GenBank/DDBJ whole genome shotgun (WGS) entry which is preliminary data.</text>
</comment>
<keyword evidence="2" id="KW-0597">Phosphoprotein</keyword>
<dbReference type="SUPFAM" id="SSF47336">
    <property type="entry name" value="ACP-like"/>
    <property type="match status" value="1"/>
</dbReference>
<dbReference type="PROSITE" id="PS50075">
    <property type="entry name" value="CARRIER"/>
    <property type="match status" value="1"/>
</dbReference>
<dbReference type="InterPro" id="IPR036736">
    <property type="entry name" value="ACP-like_sf"/>
</dbReference>
<feature type="domain" description="Carrier" evidence="3">
    <location>
        <begin position="3"/>
        <end position="81"/>
    </location>
</feature>
<dbReference type="PROSITE" id="PS00012">
    <property type="entry name" value="PHOSPHOPANTETHEINE"/>
    <property type="match status" value="1"/>
</dbReference>
<dbReference type="Gene3D" id="1.10.1200.10">
    <property type="entry name" value="ACP-like"/>
    <property type="match status" value="1"/>
</dbReference>
<evidence type="ECO:0000313" key="5">
    <source>
        <dbReference type="Proteomes" id="UP001596956"/>
    </source>
</evidence>
<dbReference type="InterPro" id="IPR006162">
    <property type="entry name" value="Ppantetheine_attach_site"/>
</dbReference>
<keyword evidence="5" id="KW-1185">Reference proteome</keyword>
<dbReference type="Proteomes" id="UP001596956">
    <property type="component" value="Unassembled WGS sequence"/>
</dbReference>
<gene>
    <name evidence="4" type="ORF">ACFQZU_03180</name>
</gene>
<proteinExistence type="predicted"/>